<evidence type="ECO:0000313" key="6">
    <source>
        <dbReference type="EMBL" id="CAL1153234.1"/>
    </source>
</evidence>
<feature type="compositionally biased region" description="Low complexity" evidence="3">
    <location>
        <begin position="1413"/>
        <end position="1428"/>
    </location>
</feature>
<keyword evidence="1" id="KW-0862">Zinc</keyword>
<evidence type="ECO:0000256" key="2">
    <source>
        <dbReference type="SAM" id="Coils"/>
    </source>
</evidence>
<evidence type="ECO:0000313" key="5">
    <source>
        <dbReference type="EMBL" id="CAI3999859.1"/>
    </source>
</evidence>
<feature type="compositionally biased region" description="Basic residues" evidence="3">
    <location>
        <begin position="1480"/>
        <end position="1495"/>
    </location>
</feature>
<keyword evidence="1" id="KW-0863">Zinc-finger</keyword>
<dbReference type="GO" id="GO:0008270">
    <property type="term" value="F:zinc ion binding"/>
    <property type="evidence" value="ECO:0007669"/>
    <property type="project" value="UniProtKB-KW"/>
</dbReference>
<comment type="caution">
    <text evidence="5">The sequence shown here is derived from an EMBL/GenBank/DDBJ whole genome shotgun (WGS) entry which is preliminary data.</text>
</comment>
<dbReference type="EMBL" id="CAMXCT030002688">
    <property type="protein sequence ID" value="CAL4787171.1"/>
    <property type="molecule type" value="Genomic_DNA"/>
</dbReference>
<feature type="region of interest" description="Disordered" evidence="3">
    <location>
        <begin position="2221"/>
        <end position="2252"/>
    </location>
</feature>
<dbReference type="Proteomes" id="UP001152797">
    <property type="component" value="Unassembled WGS sequence"/>
</dbReference>
<name>A0A9P1G3Q6_9DINO</name>
<feature type="non-terminal residue" evidence="5">
    <location>
        <position position="1"/>
    </location>
</feature>
<sequence length="2521" mass="280225">MAFPLLEPSGALRSLEGSDSWTEVEKLPRPLDVPVPAFRPRGAGRVAAARARREAGSQVDMEELMESGGSSGAERRGSLEPGSSLAAGQPAGECPACGASEATAQDIIAPATSLHAAAVLEMSPVREEKDSSAEDPWQHSGPWLEASRHRRGVERDRQSWWSSSDDDAKYWENWWTWPTVENYVVQNYPAENYEDQSSERHSVQSDWKQWNVEDLQGQQEDDAVLRHLQDAALHAGQGHRYGGGHHDRALAQQGVCELDDHGRGHGDDHGRARRDELETSVVSPTAAAVKDKDNLPAGEARGVTAVAGNASWLVAAAGKLSSCKALPCEMRGPRLMQQLQERAGKIVQRLSVEEASASDGLETIKATMERSPVIKLLDQKNVDQRRQKFMRLSKLPSESVVGSKFYVGHLLDAAKLTKRDLALIKAADGGKLDDEDAATNAFLDLAEQLEGQPGCPGGRGEPTLDREDKCPVQKHGGMGGSPQHLGGECCWWCLCGLCRQRGDQRRPLHLCLMSLMAEIYEQGCKARNRVREIKKMRQYFQREGHVQGQPLGQAAVRDREHVKKWVKEQQKTEPCFICRQLGHWSQECPYRKRAPVHATNVTFKQDVTNESDWSCLQSCAQPDACYKGRLKNLKLYPNLYLHVCWDGLSGETAAIMFRQDLWCSRVMDSHLLVTAGSVAAGWTLRGPLVQPTPPLPTPCACTRQCISAEHPWVFRLLGWLGSQVSGERALVPVGNDFVFAKKVSADEVGSYKLEVTGLFTSAKTYASHTRATGSMVTIDQIKVPALQSAELLIRRMMVIREAHKVSPSAPDYSSADIMMGWQYRRSAQGVVTAMASYVAIELKNEAAILKDVLVFSTQANTCPKQGTGFEADRRDLFPLPLLGFRDGTPGCSSSQRRRKVKVNQTVDKVNNIIQSLNEMYGRDVAKVSAALPPLAVQEKAQHELFKQVRHGCERIPLYSQREAMKELLHSTPSYSKEVETTVRPFSKDLVSLPVVGATPPQLDDLLDPFGRELLKDPISTMMLSPQGWGEMVERGVRIKPFMDIVLQRDEIKYTRIFVLSLYKRGVIQFTHRPKDRITPFFVTKKSGALRLLAERGVSPQHGSDFDDEGLGPNREVAEGVACPSLETGEPVVIAYADNLNIAGICRQRVQQAKDVGKVIAMLRCLASGPRVSGKMVEKLIGHCVHFMLASIRHQLDGKNAQDRASKGQKFLSTFQSLPRFPGQTFLEQVAVSREVGQDYVNRTSAFFQLAATQLLPLSPIAKLDRSFSAYQTAWMCQKASKRLRPCGPSKDTTPKAFCSGGVDSGKAVAESALATLLSFTAYLRPSEVLGTAVLLTTDFKMRGRWLADSSVRRYECHARLHQQFQQLPPLVQQQGRYLLDMEQPSQQVPFNFHMKPHAEGQPLTVLGSRQGVPRPASSTSSPRDSSYPVGARDDRPCGVGGFDIENDFTEEMSDEEPDTSPVLVVRPGTEGSSARTNRMPIRRPKRATSFAKKKSSLSPTRPSRTNVEMQNAVAMMQEQMEQMQRQMMQMISAPPMTLQASAQPSKSQKEPRSSTAASSSGAACCCCGFGSFKLQKDGFELDADTQHSTRSIQRARGVHQRMCNVAQAKPGPWTLIGIFAGRAALSDLVRRVGKWNEPPPHDVLYGLDLRKVERQDLLKDVIKKRHPDVVTLAVPRGPWSSWQREEKEGGLVLLEQPSRSDAVKQPMMCRREKVYQKEILQILQTEQAVLVEQLAAQVAAVECVLLDPYRTTARLCPHGDLADVDAAEAAGSVSDSPADSTAATLESSIDVNLALHAQVLDSRMWEAVPVEVEAELLNIVLRLERQICKQVAPPQAAPIAAFHRPISINDRVVADPFFVWDESGEKFVVAHLLDAFALYQIAVARIPMRRTTEALKKTPGSRARLPRLELLAEGAQEVLKKPRQTKGKKPQKATVDPEHRNSVMKKILEKFHLDGSQLRSAASPLDDVPLFRRRRGSLDLLLQAGSARLMMIRRFDRSKNGELFVNVERFDNQADFSDSDASLMSALANSLGNGVLQHLQRRSIEDLQVVYYLFNPNRPQRAPIGLSAELMDPILVQGVVFTSSSWTVRWSGRNTQQHLGGPWHRVVRFELQDPYEFESHVVKRLEARRFVEDAWLSGQWLVQSFWELQDAAGWPNDIAVTQYLGPPEMEEVQHVLFEKWVKLVMRITEFTHLPEEIVSKPETGKASETLPSRFVLVNKTDPRNVHPTDADAPQRQAQSSLGHCRSQGPKGARTDLFRMKKDVRLIAAPECQEMIRARLGSLFNFVEWQHPKDWAKFCGRYERQMPDSPVLVQQDAYAEALTRPNQKEWARQCRADLTFGVWRVALCWWNPVTVKFASIGCDSDDMVVIGVSDASFAGMPRGRSPGGMVLAFANPGVLEGPDRLTVITYHQASGQAAHYIRAFLVEMIYADFTVKAWMTMVARWKAILARTGFDLLNGAALGEDKRLAIDIAAMRQALEEDGALDWSDGRPVMAEGIWAPKDSAVAKKLSADAAARKKSYR</sequence>
<keyword evidence="8" id="KW-1185">Reference proteome</keyword>
<feature type="coiled-coil region" evidence="2">
    <location>
        <begin position="1506"/>
        <end position="1533"/>
    </location>
</feature>
<feature type="region of interest" description="Disordered" evidence="3">
    <location>
        <begin position="1"/>
        <end position="97"/>
    </location>
</feature>
<dbReference type="Gene3D" id="4.10.60.10">
    <property type="entry name" value="Zinc finger, CCHC-type"/>
    <property type="match status" value="1"/>
</dbReference>
<feature type="compositionally biased region" description="Basic and acidic residues" evidence="3">
    <location>
        <begin position="258"/>
        <end position="277"/>
    </location>
</feature>
<feature type="region of interest" description="Disordered" evidence="3">
    <location>
        <begin position="258"/>
        <end position="288"/>
    </location>
</feature>
<gene>
    <name evidence="5" type="ORF">C1SCF055_LOCUS26025</name>
</gene>
<protein>
    <submittedName>
        <fullName evidence="7">Gypsy retrotransposon integrase-like protein 1</fullName>
    </submittedName>
</protein>
<keyword evidence="2" id="KW-0175">Coiled coil</keyword>
<feature type="compositionally biased region" description="Low complexity" evidence="3">
    <location>
        <begin position="38"/>
        <end position="49"/>
    </location>
</feature>
<dbReference type="PROSITE" id="PS50158">
    <property type="entry name" value="ZF_CCHC"/>
    <property type="match status" value="1"/>
</dbReference>
<evidence type="ECO:0000259" key="4">
    <source>
        <dbReference type="PROSITE" id="PS50158"/>
    </source>
</evidence>
<keyword evidence="1" id="KW-0479">Metal-binding</keyword>
<reference evidence="6" key="2">
    <citation type="submission" date="2024-04" db="EMBL/GenBank/DDBJ databases">
        <authorList>
            <person name="Chen Y."/>
            <person name="Shah S."/>
            <person name="Dougan E. K."/>
            <person name="Thang M."/>
            <person name="Chan C."/>
        </authorList>
    </citation>
    <scope>NUCLEOTIDE SEQUENCE [LARGE SCALE GENOMIC DNA]</scope>
</reference>
<feature type="compositionally biased region" description="Polar residues" evidence="3">
    <location>
        <begin position="1496"/>
        <end position="1505"/>
    </location>
</feature>
<dbReference type="GO" id="GO:0003676">
    <property type="term" value="F:nucleic acid binding"/>
    <property type="evidence" value="ECO:0007669"/>
    <property type="project" value="InterPro"/>
</dbReference>
<feature type="region of interest" description="Disordered" evidence="3">
    <location>
        <begin position="1536"/>
        <end position="1560"/>
    </location>
</feature>
<evidence type="ECO:0000313" key="7">
    <source>
        <dbReference type="EMBL" id="CAL4787171.1"/>
    </source>
</evidence>
<dbReference type="EMBL" id="CAMXCT010002688">
    <property type="protein sequence ID" value="CAI3999859.1"/>
    <property type="molecule type" value="Genomic_DNA"/>
</dbReference>
<feature type="region of interest" description="Disordered" evidence="3">
    <location>
        <begin position="1404"/>
        <end position="1438"/>
    </location>
</feature>
<evidence type="ECO:0000256" key="3">
    <source>
        <dbReference type="SAM" id="MobiDB-lite"/>
    </source>
</evidence>
<accession>A0A9P1G3Q6</accession>
<evidence type="ECO:0000313" key="8">
    <source>
        <dbReference type="Proteomes" id="UP001152797"/>
    </source>
</evidence>
<organism evidence="5">
    <name type="scientific">Cladocopium goreaui</name>
    <dbReference type="NCBI Taxonomy" id="2562237"/>
    <lineage>
        <taxon>Eukaryota</taxon>
        <taxon>Sar</taxon>
        <taxon>Alveolata</taxon>
        <taxon>Dinophyceae</taxon>
        <taxon>Suessiales</taxon>
        <taxon>Symbiodiniaceae</taxon>
        <taxon>Cladocopium</taxon>
    </lineage>
</organism>
<dbReference type="InterPro" id="IPR036875">
    <property type="entry name" value="Znf_CCHC_sf"/>
</dbReference>
<feature type="domain" description="CCHC-type" evidence="4">
    <location>
        <begin position="575"/>
        <end position="589"/>
    </location>
</feature>
<dbReference type="EMBL" id="CAMXCT020002688">
    <property type="protein sequence ID" value="CAL1153234.1"/>
    <property type="molecule type" value="Genomic_DNA"/>
</dbReference>
<evidence type="ECO:0000256" key="1">
    <source>
        <dbReference type="PROSITE-ProRule" id="PRU00047"/>
    </source>
</evidence>
<dbReference type="SUPFAM" id="SSF57756">
    <property type="entry name" value="Retrovirus zinc finger-like domains"/>
    <property type="match status" value="1"/>
</dbReference>
<reference evidence="5" key="1">
    <citation type="submission" date="2022-10" db="EMBL/GenBank/DDBJ databases">
        <authorList>
            <person name="Chen Y."/>
            <person name="Dougan E. K."/>
            <person name="Chan C."/>
            <person name="Rhodes N."/>
            <person name="Thang M."/>
        </authorList>
    </citation>
    <scope>NUCLEOTIDE SEQUENCE</scope>
</reference>
<dbReference type="InterPro" id="IPR001878">
    <property type="entry name" value="Znf_CCHC"/>
</dbReference>
<proteinExistence type="predicted"/>
<feature type="region of interest" description="Disordered" evidence="3">
    <location>
        <begin position="1451"/>
        <end position="1505"/>
    </location>
</feature>